<protein>
    <submittedName>
        <fullName evidence="2">Uncharacterized protein</fullName>
    </submittedName>
</protein>
<dbReference type="AlphaFoldDB" id="A0A9P8GQZ9"/>
<reference evidence="2" key="2">
    <citation type="submission" date="2021-08" db="EMBL/GenBank/DDBJ databases">
        <authorList>
            <person name="Gostincar C."/>
            <person name="Sun X."/>
            <person name="Song Z."/>
            <person name="Gunde-Cimerman N."/>
        </authorList>
    </citation>
    <scope>NUCLEOTIDE SEQUENCE</scope>
    <source>
        <strain evidence="2">EXF-8016</strain>
    </source>
</reference>
<accession>A0A9P8GQZ9</accession>
<comment type="caution">
    <text evidence="2">The sequence shown here is derived from an EMBL/GenBank/DDBJ whole genome shotgun (WGS) entry which is preliminary data.</text>
</comment>
<feature type="non-terminal residue" evidence="2">
    <location>
        <position position="570"/>
    </location>
</feature>
<dbReference type="Proteomes" id="UP000767238">
    <property type="component" value="Unassembled WGS sequence"/>
</dbReference>
<evidence type="ECO:0000313" key="3">
    <source>
        <dbReference type="Proteomes" id="UP000767238"/>
    </source>
</evidence>
<keyword evidence="1" id="KW-0812">Transmembrane</keyword>
<keyword evidence="1" id="KW-1133">Transmembrane helix</keyword>
<gene>
    <name evidence="2" type="ORF">KCV03_g42</name>
</gene>
<organism evidence="2 3">
    <name type="scientific">Aureobasidium melanogenum</name>
    <name type="common">Aureobasidium pullulans var. melanogenum</name>
    <dbReference type="NCBI Taxonomy" id="46634"/>
    <lineage>
        <taxon>Eukaryota</taxon>
        <taxon>Fungi</taxon>
        <taxon>Dikarya</taxon>
        <taxon>Ascomycota</taxon>
        <taxon>Pezizomycotina</taxon>
        <taxon>Dothideomycetes</taxon>
        <taxon>Dothideomycetidae</taxon>
        <taxon>Dothideales</taxon>
        <taxon>Saccotheciaceae</taxon>
        <taxon>Aureobasidium</taxon>
    </lineage>
</organism>
<reference evidence="2" key="1">
    <citation type="journal article" date="2021" name="J Fungi (Basel)">
        <title>Virulence traits and population genomics of the black yeast Aureobasidium melanogenum.</title>
        <authorList>
            <person name="Cernosa A."/>
            <person name="Sun X."/>
            <person name="Gostincar C."/>
            <person name="Fang C."/>
            <person name="Gunde-Cimerman N."/>
            <person name="Song Z."/>
        </authorList>
    </citation>
    <scope>NUCLEOTIDE SEQUENCE</scope>
    <source>
        <strain evidence="2">EXF-8016</strain>
    </source>
</reference>
<sequence length="570" mass="62121">MQTCWQAQNYTDEYLDNSCSGLQNRIDCALTNCWNRVYSCDYQQLLLAYNETCNDPDPDSNTPALQLPFYPAPADAAGECSCNLQTVRDRSESVFEGFQTCLQKVHEEDGDVDDDDDQYSYLGKPAPQCNCCIYGALAAEWVDILSAVPPSRLILSSDRLWDTCPSQDPGYIALDTVKQLYIDTALIGGNITLAQCPSILANQSFSCTDYGFTNYGKNASDYAKPTPLHSATGTWSDVNGILTSPVSGPTYTWTAWNTTFTITAASVEAVATRTASATEKVTSISTGSVTGTASSQASKSTGAAPTVGALQHPAAALMGLGGFAFALLSTLIRTKYFRRISRKTRKISLSKSKPITQQNLSTSRIQNLIDHGIRNILRVQDLHAGFFQLSLAFGNDGLRNSVLRPSLKANTAALEHEQESLHEIKVRHDVYAHEFLELCRCGAEDCSLAADTCVIDQDGWMADLGLDLFGDGVYGFDVSDIALEKVPICLARAKGEVVASKLIESFIDILDQAKSKQPFQSSDQTLNIDQQSGTSNDWRERSLFQKACHGEKARPKAIAKSCHTLSQAAF</sequence>
<evidence type="ECO:0000313" key="2">
    <source>
        <dbReference type="EMBL" id="KAH0238033.1"/>
    </source>
</evidence>
<name>A0A9P8GQZ9_AURME</name>
<keyword evidence="1" id="KW-0472">Membrane</keyword>
<evidence type="ECO:0000256" key="1">
    <source>
        <dbReference type="SAM" id="Phobius"/>
    </source>
</evidence>
<dbReference type="EMBL" id="JAHFYH010000001">
    <property type="protein sequence ID" value="KAH0238033.1"/>
    <property type="molecule type" value="Genomic_DNA"/>
</dbReference>
<proteinExistence type="predicted"/>
<feature type="transmembrane region" description="Helical" evidence="1">
    <location>
        <begin position="314"/>
        <end position="332"/>
    </location>
</feature>